<comment type="subcellular location">
    <subcellularLocation>
        <location evidence="1">Nucleus</location>
    </subcellularLocation>
</comment>
<organism evidence="4 5">
    <name type="scientific">Monosiga brevicollis</name>
    <name type="common">Choanoflagellate</name>
    <dbReference type="NCBI Taxonomy" id="81824"/>
    <lineage>
        <taxon>Eukaryota</taxon>
        <taxon>Choanoflagellata</taxon>
        <taxon>Craspedida</taxon>
        <taxon>Salpingoecidae</taxon>
        <taxon>Monosiga</taxon>
    </lineage>
</organism>
<dbReference type="Pfam" id="PF07574">
    <property type="entry name" value="SMC_Nse1"/>
    <property type="match status" value="1"/>
</dbReference>
<dbReference type="AlphaFoldDB" id="A9UZN3"/>
<feature type="compositionally biased region" description="Low complexity" evidence="2">
    <location>
        <begin position="394"/>
        <end position="406"/>
    </location>
</feature>
<dbReference type="FunFam" id="3.90.1150.220:FF:000001">
    <property type="entry name" value="Non-structural maintenance of chromosomes element 1 homolog"/>
    <property type="match status" value="1"/>
</dbReference>
<dbReference type="Gene3D" id="3.90.1150.220">
    <property type="match status" value="1"/>
</dbReference>
<feature type="transmembrane region" description="Helical" evidence="3">
    <location>
        <begin position="9"/>
        <end position="28"/>
    </location>
</feature>
<dbReference type="GO" id="GO:0030915">
    <property type="term" value="C:Smc5-Smc6 complex"/>
    <property type="evidence" value="ECO:0000318"/>
    <property type="project" value="GO_Central"/>
</dbReference>
<dbReference type="KEGG" id="mbr:MONBRDRAFT_25520"/>
<dbReference type="GO" id="GO:0008270">
    <property type="term" value="F:zinc ion binding"/>
    <property type="evidence" value="ECO:0007669"/>
    <property type="project" value="UniProtKB-KW"/>
</dbReference>
<keyword evidence="3" id="KW-0812">Transmembrane</keyword>
<dbReference type="FunCoup" id="A9UZN3">
    <property type="interactions" value="939"/>
</dbReference>
<dbReference type="Proteomes" id="UP000001357">
    <property type="component" value="Unassembled WGS sequence"/>
</dbReference>
<dbReference type="EC" id="2.3.2.27" evidence="1"/>
<keyword evidence="3" id="KW-1133">Transmembrane helix</keyword>
<evidence type="ECO:0000256" key="3">
    <source>
        <dbReference type="SAM" id="Phobius"/>
    </source>
</evidence>
<sequence length="443" mass="48713">MVVLVRRTWIILLEILSGFGKVVTLLVMKANSRVRTSCACVSVCLCVCLPVCLPACLSVCLCLCACVGLCVCAGGAWAREPSKMEKFELPPIQLHQRMFMQAMISHKFLAAEDAKILHERCCKAARVEESFETTCGVVRKALKVLDLDLADRALDDTGVVVYAIAHSKEDDQVPLHGSSCLCVLQVNVVEDEQSKLGTHYDKPTIQFLNAVLEEMLSSVEGAISHSAALESITSMKDRNLTHGEGDRCLKRFIADGWLTFVRELEAYTLGPRGQLELLPMLQRRFEDRIQPCFICKHFIAFGQNCGNEECDCRVHVYCLCKYANSVAVDGSSGVLGTLIPRTHFNTSSEVKCPSCSEAWPHDLEPLMRHKEQTNYRIEWPPMVEPEALDEVAEDAASAAATDAGAAHSSPGAKRTAAETTVESNEDQGNLARRCQLLDCGIVC</sequence>
<dbReference type="GO" id="GO:0061630">
    <property type="term" value="F:ubiquitin protein ligase activity"/>
    <property type="evidence" value="ECO:0007669"/>
    <property type="project" value="UniProtKB-EC"/>
</dbReference>
<keyword evidence="5" id="KW-1185">Reference proteome</keyword>
<comment type="catalytic activity">
    <reaction evidence="1">
        <text>S-ubiquitinyl-[E2 ubiquitin-conjugating enzyme]-L-cysteine + [acceptor protein]-L-lysine = [E2 ubiquitin-conjugating enzyme]-L-cysteine + N(6)-ubiquitinyl-[acceptor protein]-L-lysine.</text>
        <dbReference type="EC" id="2.3.2.27"/>
    </reaction>
</comment>
<feature type="transmembrane region" description="Helical" evidence="3">
    <location>
        <begin position="60"/>
        <end position="78"/>
    </location>
</feature>
<dbReference type="InterPro" id="IPR011513">
    <property type="entry name" value="Nse1"/>
</dbReference>
<dbReference type="EMBL" id="CH991551">
    <property type="protein sequence ID" value="EDQ89262.1"/>
    <property type="molecule type" value="Genomic_DNA"/>
</dbReference>
<dbReference type="RefSeq" id="XP_001745838.1">
    <property type="nucleotide sequence ID" value="XM_001745786.1"/>
</dbReference>
<dbReference type="GeneID" id="5891112"/>
<proteinExistence type="inferred from homology"/>
<keyword evidence="1" id="KW-0233">DNA recombination</keyword>
<keyword evidence="1" id="KW-0808">Transferase</keyword>
<dbReference type="PANTHER" id="PTHR20973:SF0">
    <property type="entry name" value="NON-STRUCTURAL MAINTENANCE OF CHROMOSOMES ELEMENT 1 HOMOLOG"/>
    <property type="match status" value="1"/>
</dbReference>
<reference evidence="4 5" key="1">
    <citation type="journal article" date="2008" name="Nature">
        <title>The genome of the choanoflagellate Monosiga brevicollis and the origin of metazoans.</title>
        <authorList>
            <consortium name="JGI Sequencing"/>
            <person name="King N."/>
            <person name="Westbrook M.J."/>
            <person name="Young S.L."/>
            <person name="Kuo A."/>
            <person name="Abedin M."/>
            <person name="Chapman J."/>
            <person name="Fairclough S."/>
            <person name="Hellsten U."/>
            <person name="Isogai Y."/>
            <person name="Letunic I."/>
            <person name="Marr M."/>
            <person name="Pincus D."/>
            <person name="Putnam N."/>
            <person name="Rokas A."/>
            <person name="Wright K.J."/>
            <person name="Zuzow R."/>
            <person name="Dirks W."/>
            <person name="Good M."/>
            <person name="Goodstein D."/>
            <person name="Lemons D."/>
            <person name="Li W."/>
            <person name="Lyons J.B."/>
            <person name="Morris A."/>
            <person name="Nichols S."/>
            <person name="Richter D.J."/>
            <person name="Salamov A."/>
            <person name="Bork P."/>
            <person name="Lim W.A."/>
            <person name="Manning G."/>
            <person name="Miller W.T."/>
            <person name="McGinnis W."/>
            <person name="Shapiro H."/>
            <person name="Tjian R."/>
            <person name="Grigoriev I.V."/>
            <person name="Rokhsar D."/>
        </authorList>
    </citation>
    <scope>NUCLEOTIDE SEQUENCE [LARGE SCALE GENOMIC DNA]</scope>
    <source>
        <strain evidence="5">MX1 / ATCC 50154</strain>
    </source>
</reference>
<dbReference type="eggNOG" id="KOG4718">
    <property type="taxonomic scope" value="Eukaryota"/>
</dbReference>
<comment type="similarity">
    <text evidence="1">Belongs to the NSE1 family.</text>
</comment>
<dbReference type="GO" id="GO:0005634">
    <property type="term" value="C:nucleus"/>
    <property type="evidence" value="ECO:0000318"/>
    <property type="project" value="GO_Central"/>
</dbReference>
<evidence type="ECO:0000256" key="1">
    <source>
        <dbReference type="RuleBase" id="RU368018"/>
    </source>
</evidence>
<dbReference type="InterPro" id="IPR036388">
    <property type="entry name" value="WH-like_DNA-bd_sf"/>
</dbReference>
<dbReference type="GO" id="GO:0000724">
    <property type="term" value="P:double-strand break repair via homologous recombination"/>
    <property type="evidence" value="ECO:0000318"/>
    <property type="project" value="GO_Central"/>
</dbReference>
<dbReference type="GO" id="GO:0004842">
    <property type="term" value="F:ubiquitin-protein transferase activity"/>
    <property type="evidence" value="ECO:0000318"/>
    <property type="project" value="GO_Central"/>
</dbReference>
<dbReference type="InParanoid" id="A9UZN3"/>
<dbReference type="STRING" id="81824.A9UZN3"/>
<name>A9UZN3_MONBE</name>
<keyword evidence="1" id="KW-0227">DNA damage</keyword>
<keyword evidence="1" id="KW-0539">Nucleus</keyword>
<keyword evidence="1" id="KW-0863">Zinc-finger</keyword>
<gene>
    <name evidence="4" type="ORF">MONBRDRAFT_25520</name>
</gene>
<evidence type="ECO:0000313" key="4">
    <source>
        <dbReference type="EMBL" id="EDQ89262.1"/>
    </source>
</evidence>
<keyword evidence="1" id="KW-0833">Ubl conjugation pathway</keyword>
<keyword evidence="1" id="KW-0862">Zinc</keyword>
<keyword evidence="1" id="KW-0479">Metal-binding</keyword>
<keyword evidence="3" id="KW-0472">Membrane</keyword>
<feature type="region of interest" description="Disordered" evidence="2">
    <location>
        <begin position="390"/>
        <end position="427"/>
    </location>
</feature>
<comment type="subunit">
    <text evidence="1">Component of the Smc5-Smc6 complex.</text>
</comment>
<evidence type="ECO:0000313" key="5">
    <source>
        <dbReference type="Proteomes" id="UP000001357"/>
    </source>
</evidence>
<protein>
    <recommendedName>
        <fullName evidence="1">Non-structural maintenance of chromosomes element 1 homolog</fullName>
        <ecNumber evidence="1">2.3.2.27</ecNumber>
    </recommendedName>
</protein>
<accession>A9UZN3</accession>
<evidence type="ECO:0000256" key="2">
    <source>
        <dbReference type="SAM" id="MobiDB-lite"/>
    </source>
</evidence>
<dbReference type="PANTHER" id="PTHR20973">
    <property type="entry name" value="NON-SMC ELEMENT 1-RELATED"/>
    <property type="match status" value="1"/>
</dbReference>
<dbReference type="Gene3D" id="1.10.10.10">
    <property type="entry name" value="Winged helix-like DNA-binding domain superfamily/Winged helix DNA-binding domain"/>
    <property type="match status" value="1"/>
</dbReference>
<keyword evidence="1" id="KW-0234">DNA repair</keyword>